<comment type="caution">
    <text evidence="3">The sequence shown here is derived from an EMBL/GenBank/DDBJ whole genome shotgun (WGS) entry which is preliminary data.</text>
</comment>
<evidence type="ECO:0000313" key="3">
    <source>
        <dbReference type="EMBL" id="KKB62368.1"/>
    </source>
</evidence>
<dbReference type="Gene3D" id="3.30.450.40">
    <property type="match status" value="1"/>
</dbReference>
<name>A0A0F5JWY6_9BURK</name>
<dbReference type="Gene3D" id="3.30.70.2880">
    <property type="match status" value="1"/>
</dbReference>
<dbReference type="EMBL" id="LAQU01000021">
    <property type="protein sequence ID" value="KKB62368.1"/>
    <property type="molecule type" value="Genomic_DNA"/>
</dbReference>
<feature type="transmembrane region" description="Helical" evidence="1">
    <location>
        <begin position="21"/>
        <end position="44"/>
    </location>
</feature>
<gene>
    <name evidence="3" type="ORF">WM40_17845</name>
</gene>
<sequence>MRKTGAFGNVGRIRRMIAPAVQRPFALVESAAFMLIVLTILAMLRPHDPLALAAAFPWIWLAPMVLALRYGTLLGLFGGAFMLVEWVLIGHSGVGSGAFPVGFFAGGMVQVIVVGHFGDTWGARAIQAGAKNDYLSDRLVALTNNHYLLRMSHDRLEKDLLSQPTTLRDSIVELRRMSVQGGLQDPGESKMSAEQLMRYIAPICRLEQAAFYTVRNGRVSTVAMAIVGDPFDLVPGDALITHALENGALAHLKMDEGELPDSLYLVCAPLLAADGSIRGVLVIRRMPFLSLTFDNLQLIQVLLGYFGDGLEHAELVRHVIDVVPDCPVEFALELSRLGRMAARTGVHSSLVSLTFPRTEASDSLFEHVSRRRRALDVFWEIQTAEHSIVVNLMPVTDMGGINGYLARIESSLRAQFAMDLETARVAVHTQLLGDLDPALALQRILTLSGVDD</sequence>
<keyword evidence="1" id="KW-1133">Transmembrane helix</keyword>
<dbReference type="InterPro" id="IPR038367">
    <property type="entry name" value="PelD_GGDEF_sf"/>
</dbReference>
<feature type="domain" description="PelD GGDEF" evidence="2">
    <location>
        <begin position="324"/>
        <end position="446"/>
    </location>
</feature>
<dbReference type="InterPro" id="IPR029016">
    <property type="entry name" value="GAF-like_dom_sf"/>
</dbReference>
<dbReference type="PATRIC" id="fig|28092.6.peg.4195"/>
<feature type="transmembrane region" description="Helical" evidence="1">
    <location>
        <begin position="97"/>
        <end position="117"/>
    </location>
</feature>
<evidence type="ECO:0000259" key="2">
    <source>
        <dbReference type="Pfam" id="PF16963"/>
    </source>
</evidence>
<dbReference type="Pfam" id="PF16963">
    <property type="entry name" value="PelD_GGDEF"/>
    <property type="match status" value="1"/>
</dbReference>
<evidence type="ECO:0000313" key="4">
    <source>
        <dbReference type="Proteomes" id="UP000033618"/>
    </source>
</evidence>
<dbReference type="STRING" id="28092.WM40_17845"/>
<evidence type="ECO:0000256" key="1">
    <source>
        <dbReference type="SAM" id="Phobius"/>
    </source>
</evidence>
<dbReference type="InterPro" id="IPR031583">
    <property type="entry name" value="PelD_GGDEF"/>
</dbReference>
<proteinExistence type="predicted"/>
<keyword evidence="4" id="KW-1185">Reference proteome</keyword>
<keyword evidence="1" id="KW-0812">Transmembrane</keyword>
<reference evidence="3 4" key="1">
    <citation type="submission" date="2015-03" db="EMBL/GenBank/DDBJ databases">
        <title>Draft Genome Sequence of Burkholderia andropogonis type strain ICMP2807, isolated from Sorghum bicolor.</title>
        <authorList>
            <person name="Lopes-Santos L."/>
            <person name="Castro D.B."/>
            <person name="Ottoboni L.M."/>
            <person name="Park D."/>
            <person name="Weirc B.S."/>
            <person name="Destefano S.A."/>
        </authorList>
    </citation>
    <scope>NUCLEOTIDE SEQUENCE [LARGE SCALE GENOMIC DNA]</scope>
    <source>
        <strain evidence="3 4">ICMP2807</strain>
    </source>
</reference>
<accession>A0A0F5JWY6</accession>
<keyword evidence="1" id="KW-0472">Membrane</keyword>
<dbReference type="AlphaFoldDB" id="A0A0F5JWY6"/>
<dbReference type="SUPFAM" id="SSF55781">
    <property type="entry name" value="GAF domain-like"/>
    <property type="match status" value="1"/>
</dbReference>
<dbReference type="Proteomes" id="UP000033618">
    <property type="component" value="Unassembled WGS sequence"/>
</dbReference>
<organism evidence="3 4">
    <name type="scientific">Robbsia andropogonis</name>
    <dbReference type="NCBI Taxonomy" id="28092"/>
    <lineage>
        <taxon>Bacteria</taxon>
        <taxon>Pseudomonadati</taxon>
        <taxon>Pseudomonadota</taxon>
        <taxon>Betaproteobacteria</taxon>
        <taxon>Burkholderiales</taxon>
        <taxon>Burkholderiaceae</taxon>
        <taxon>Robbsia</taxon>
    </lineage>
</organism>
<protein>
    <submittedName>
        <fullName evidence="3">Membrane protein</fullName>
    </submittedName>
</protein>